<keyword evidence="1" id="KW-0812">Transmembrane</keyword>
<keyword evidence="5" id="KW-1185">Reference proteome</keyword>
<feature type="transmembrane region" description="Helical" evidence="1">
    <location>
        <begin position="12"/>
        <end position="36"/>
    </location>
</feature>
<evidence type="ECO:0000313" key="5">
    <source>
        <dbReference type="Proteomes" id="UP000078558"/>
    </source>
</evidence>
<sequence length="211" mass="22590">MEAFLLSSVDWLLATLALPSVGLSAIFLVSFISATLLPLGSEPAVFGYIQLSPHMFWPAVLIATLGNTLGGATSYWMGLGAHKAYEAWKEKHDAHEAEKARVAAREEGVATGVADPTVEQANAAALAAAQPPAAPKGAPGGRWNERARAWMTRMGPPALLLSWLPVVGDPLCAAAGWLRLSFWPCVLYMAIGKFGRYLTMTAFLLWAVKEI</sequence>
<name>A0A1C3K542_9BURK</name>
<evidence type="ECO:0000313" key="4">
    <source>
        <dbReference type="EMBL" id="SOE46925.1"/>
    </source>
</evidence>
<dbReference type="OrthoDB" id="5419086at2"/>
<organism evidence="3 5">
    <name type="scientific">Orrella dioscoreae</name>
    <dbReference type="NCBI Taxonomy" id="1851544"/>
    <lineage>
        <taxon>Bacteria</taxon>
        <taxon>Pseudomonadati</taxon>
        <taxon>Pseudomonadota</taxon>
        <taxon>Betaproteobacteria</taxon>
        <taxon>Burkholderiales</taxon>
        <taxon>Alcaligenaceae</taxon>
        <taxon>Orrella</taxon>
    </lineage>
</organism>
<accession>A0A1C3K542</accession>
<reference evidence="4 5" key="2">
    <citation type="submission" date="2017-08" db="EMBL/GenBank/DDBJ databases">
        <authorList>
            <person name="de Groot N.N."/>
        </authorList>
    </citation>
    <scope>NUCLEOTIDE SEQUENCE [LARGE SCALE GENOMIC DNA]</scope>
    <source>
        <strain evidence="4">Orrdi1</strain>
    </source>
</reference>
<dbReference type="KEGG" id="odi:ODI_R0539"/>
<dbReference type="AlphaFoldDB" id="A0A1C3K542"/>
<evidence type="ECO:0000256" key="1">
    <source>
        <dbReference type="SAM" id="Phobius"/>
    </source>
</evidence>
<dbReference type="InterPro" id="IPR051311">
    <property type="entry name" value="DedA_domain"/>
</dbReference>
<feature type="domain" description="VTT" evidence="2">
    <location>
        <begin position="56"/>
        <end position="201"/>
    </location>
</feature>
<protein>
    <submittedName>
        <fullName evidence="3">Probable membrane protein YPO3302</fullName>
    </submittedName>
</protein>
<dbReference type="PANTHER" id="PTHR42709:SF4">
    <property type="entry name" value="INNER MEMBRANE PROTEIN YQAA"/>
    <property type="match status" value="1"/>
</dbReference>
<dbReference type="EMBL" id="FLRC01000033">
    <property type="protein sequence ID" value="SBT26564.1"/>
    <property type="molecule type" value="Genomic_DNA"/>
</dbReference>
<evidence type="ECO:0000313" key="3">
    <source>
        <dbReference type="EMBL" id="SBT26564.1"/>
    </source>
</evidence>
<evidence type="ECO:0000259" key="2">
    <source>
        <dbReference type="Pfam" id="PF09335"/>
    </source>
</evidence>
<dbReference type="PANTHER" id="PTHR42709">
    <property type="entry name" value="ALKALINE PHOSPHATASE LIKE PROTEIN"/>
    <property type="match status" value="1"/>
</dbReference>
<dbReference type="Pfam" id="PF09335">
    <property type="entry name" value="VTT_dom"/>
    <property type="match status" value="1"/>
</dbReference>
<gene>
    <name evidence="3" type="ORF">ODI_04337</name>
    <name evidence="4" type="ORF">ODI_R0539</name>
</gene>
<keyword evidence="1" id="KW-1133">Transmembrane helix</keyword>
<dbReference type="Proteomes" id="UP000078558">
    <property type="component" value="Chromosome I"/>
</dbReference>
<dbReference type="EMBL" id="LT907988">
    <property type="protein sequence ID" value="SOE46925.1"/>
    <property type="molecule type" value="Genomic_DNA"/>
</dbReference>
<dbReference type="STRING" id="1851544.ODI_04337"/>
<keyword evidence="1" id="KW-0472">Membrane</keyword>
<dbReference type="InterPro" id="IPR032816">
    <property type="entry name" value="VTT_dom"/>
</dbReference>
<feature type="transmembrane region" description="Helical" evidence="1">
    <location>
        <begin position="186"/>
        <end position="208"/>
    </location>
</feature>
<feature type="transmembrane region" description="Helical" evidence="1">
    <location>
        <begin position="158"/>
        <end position="180"/>
    </location>
</feature>
<dbReference type="RefSeq" id="WP_067756485.1">
    <property type="nucleotide sequence ID" value="NZ_LT907988.1"/>
</dbReference>
<proteinExistence type="predicted"/>
<reference evidence="3 5" key="1">
    <citation type="submission" date="2016-06" db="EMBL/GenBank/DDBJ databases">
        <authorList>
            <person name="Kjaerup R.B."/>
            <person name="Dalgaard T.S."/>
            <person name="Juul-Madsen H.R."/>
        </authorList>
    </citation>
    <scope>NUCLEOTIDE SEQUENCE [LARGE SCALE GENOMIC DNA]</scope>
    <source>
        <strain evidence="3">Orrdi1</strain>
    </source>
</reference>
<feature type="transmembrane region" description="Helical" evidence="1">
    <location>
        <begin position="56"/>
        <end position="79"/>
    </location>
</feature>